<feature type="transmembrane region" description="Helical" evidence="1">
    <location>
        <begin position="162"/>
        <end position="185"/>
    </location>
</feature>
<evidence type="ECO:0000313" key="2">
    <source>
        <dbReference type="EMBL" id="QHT01917.1"/>
    </source>
</evidence>
<name>A0A6C0CC51_9ZZZZ</name>
<keyword evidence="1" id="KW-0812">Transmembrane</keyword>
<reference evidence="2" key="1">
    <citation type="journal article" date="2020" name="Nature">
        <title>Giant virus diversity and host interactions through global metagenomics.</title>
        <authorList>
            <person name="Schulz F."/>
            <person name="Roux S."/>
            <person name="Paez-Espino D."/>
            <person name="Jungbluth S."/>
            <person name="Walsh D.A."/>
            <person name="Denef V.J."/>
            <person name="McMahon K.D."/>
            <person name="Konstantinidis K.T."/>
            <person name="Eloe-Fadrosh E.A."/>
            <person name="Kyrpides N.C."/>
            <person name="Woyke T."/>
        </authorList>
    </citation>
    <scope>NUCLEOTIDE SEQUENCE</scope>
    <source>
        <strain evidence="2">GVMAG-M-3300020523-10</strain>
    </source>
</reference>
<evidence type="ECO:0000256" key="1">
    <source>
        <dbReference type="SAM" id="Phobius"/>
    </source>
</evidence>
<keyword evidence="1" id="KW-0472">Membrane</keyword>
<accession>A0A6C0CC51</accession>
<keyword evidence="1" id="KW-1133">Transmembrane helix</keyword>
<proteinExistence type="predicted"/>
<organism evidence="2">
    <name type="scientific">viral metagenome</name>
    <dbReference type="NCBI Taxonomy" id="1070528"/>
    <lineage>
        <taxon>unclassified sequences</taxon>
        <taxon>metagenomes</taxon>
        <taxon>organismal metagenomes</taxon>
    </lineage>
</organism>
<sequence length="209" mass="23746">MTTPGTSTRTFNNNEWLEFISFAERALGQSDPILLRIKQANITNNGSKSIAAYYKDDLKARATFNRDLSLKQLLKNPNFTLEVLGKTKDDIETWTKIYNNADWTIRTYNNPQDNIYIKCNPLDEKNIPIDLQNNLISPENTSEDVLREANTLLAPDTLYNNIGLQIFIGVIFLAVAYLIGTVIFIKYPKTVIDKNQSDNGTRKPIQSPL</sequence>
<dbReference type="AlphaFoldDB" id="A0A6C0CC51"/>
<protein>
    <submittedName>
        <fullName evidence="2">Uncharacterized protein</fullName>
    </submittedName>
</protein>
<dbReference type="EMBL" id="MN739383">
    <property type="protein sequence ID" value="QHT01917.1"/>
    <property type="molecule type" value="Genomic_DNA"/>
</dbReference>